<reference evidence="1" key="1">
    <citation type="submission" date="2021-01" db="EMBL/GenBank/DDBJ databases">
        <authorList>
            <consortium name="Genoscope - CEA"/>
            <person name="William W."/>
        </authorList>
    </citation>
    <scope>NUCLEOTIDE SEQUENCE</scope>
</reference>
<comment type="caution">
    <text evidence="1">The sequence shown here is derived from an EMBL/GenBank/DDBJ whole genome shotgun (WGS) entry which is preliminary data.</text>
</comment>
<gene>
    <name evidence="1" type="ORF">POCTA_138.1.T0670298</name>
</gene>
<evidence type="ECO:0000313" key="2">
    <source>
        <dbReference type="Proteomes" id="UP000683925"/>
    </source>
</evidence>
<accession>A0A8S1VJ91</accession>
<organism evidence="1 2">
    <name type="scientific">Paramecium octaurelia</name>
    <dbReference type="NCBI Taxonomy" id="43137"/>
    <lineage>
        <taxon>Eukaryota</taxon>
        <taxon>Sar</taxon>
        <taxon>Alveolata</taxon>
        <taxon>Ciliophora</taxon>
        <taxon>Intramacronucleata</taxon>
        <taxon>Oligohymenophorea</taxon>
        <taxon>Peniculida</taxon>
        <taxon>Parameciidae</taxon>
        <taxon>Paramecium</taxon>
    </lineage>
</organism>
<name>A0A8S1VJ91_PAROT</name>
<dbReference type="EMBL" id="CAJJDP010000066">
    <property type="protein sequence ID" value="CAD8176821.1"/>
    <property type="molecule type" value="Genomic_DNA"/>
</dbReference>
<keyword evidence="2" id="KW-1185">Reference proteome</keyword>
<dbReference type="Proteomes" id="UP000683925">
    <property type="component" value="Unassembled WGS sequence"/>
</dbReference>
<protein>
    <submittedName>
        <fullName evidence="1">Uncharacterized protein</fullName>
    </submittedName>
</protein>
<proteinExistence type="predicted"/>
<dbReference type="AlphaFoldDB" id="A0A8S1VJ91"/>
<sequence>MNQGSYGYYLGSIQTAVRMIQYNQNDNNIIIYQYTEINQLQASHVAEVSIKRNQKSSCFFGSKLELKQPPYVIKWDLEKLG</sequence>
<evidence type="ECO:0000313" key="1">
    <source>
        <dbReference type="EMBL" id="CAD8176821.1"/>
    </source>
</evidence>